<dbReference type="SMART" id="SM00046">
    <property type="entry name" value="DAGKc"/>
    <property type="match status" value="1"/>
</dbReference>
<dbReference type="GO" id="GO:0016301">
    <property type="term" value="F:kinase activity"/>
    <property type="evidence" value="ECO:0007669"/>
    <property type="project" value="UniProtKB-KW"/>
</dbReference>
<dbReference type="InterPro" id="IPR016064">
    <property type="entry name" value="NAD/diacylglycerol_kinase_sf"/>
</dbReference>
<dbReference type="InterPro" id="IPR045540">
    <property type="entry name" value="YegS/DAGK_C"/>
</dbReference>
<dbReference type="PANTHER" id="PTHR12358">
    <property type="entry name" value="SPHINGOSINE KINASE"/>
    <property type="match status" value="1"/>
</dbReference>
<dbReference type="InterPro" id="IPR005218">
    <property type="entry name" value="Diacylglycerol/lipid_kinase"/>
</dbReference>
<comment type="caution">
    <text evidence="6">The sequence shown here is derived from an EMBL/GenBank/DDBJ whole genome shotgun (WGS) entry which is preliminary data.</text>
</comment>
<evidence type="ECO:0000313" key="6">
    <source>
        <dbReference type="EMBL" id="MCM2372763.1"/>
    </source>
</evidence>
<dbReference type="InterPro" id="IPR001206">
    <property type="entry name" value="Diacylglycerol_kinase_cat_dom"/>
</dbReference>
<dbReference type="Pfam" id="PF19279">
    <property type="entry name" value="YegS_C"/>
    <property type="match status" value="1"/>
</dbReference>
<keyword evidence="1" id="KW-0808">Transferase</keyword>
<dbReference type="EMBL" id="JAMQBK010000052">
    <property type="protein sequence ID" value="MCM2372763.1"/>
    <property type="molecule type" value="Genomic_DNA"/>
</dbReference>
<dbReference type="Gene3D" id="2.60.200.40">
    <property type="match status" value="2"/>
</dbReference>
<dbReference type="InterPro" id="IPR050187">
    <property type="entry name" value="Lipid_Phosphate_FormReg"/>
</dbReference>
<keyword evidence="2" id="KW-0547">Nucleotide-binding</keyword>
<dbReference type="Proteomes" id="UP001202961">
    <property type="component" value="Unassembled WGS sequence"/>
</dbReference>
<accession>A0ABT0U729</accession>
<dbReference type="Gene3D" id="3.40.50.10330">
    <property type="entry name" value="Probable inorganic polyphosphate/atp-NAD kinase, domain 1"/>
    <property type="match status" value="1"/>
</dbReference>
<organism evidence="6 7">
    <name type="scientific">Aporhodopirellula aestuarii</name>
    <dbReference type="NCBI Taxonomy" id="2950107"/>
    <lineage>
        <taxon>Bacteria</taxon>
        <taxon>Pseudomonadati</taxon>
        <taxon>Planctomycetota</taxon>
        <taxon>Planctomycetia</taxon>
        <taxon>Pirellulales</taxon>
        <taxon>Pirellulaceae</taxon>
        <taxon>Aporhodopirellula</taxon>
    </lineage>
</organism>
<dbReference type="Pfam" id="PF00781">
    <property type="entry name" value="DAGK_cat"/>
    <property type="match status" value="1"/>
</dbReference>
<evidence type="ECO:0000256" key="1">
    <source>
        <dbReference type="ARBA" id="ARBA00022679"/>
    </source>
</evidence>
<keyword evidence="3 6" id="KW-0418">Kinase</keyword>
<sequence length="324" mass="35724">MNLSPNKNFCLIVNPHGGRKKGLHLLSEIQPIFDTAGIKLEVIVTEFAGHAREIAKQKDLVGYDGMIVIGGDGTMHEILNGLFTREDQQTIPIGLIPGGSGNSLIVDLELTDPVDAAKAIVDEHIRKFDVVEITTNGRTVYSFNIIGWGLVTDVGIRAEKWRWLGPARYTIVSLLKVLRGTQARSAQLILDGKEIADEFTFVMVCNTRYTGAMKIAPQAKLDDGLLDVIVLRHGASRLKLLSLFNRIYDGTHVEDPVVEYYTASQISLTSNQADPLNIDGELTGTTPFDIEVRPRAIEMFDRRKEKCQNRLVISGKGGQSVPLC</sequence>
<evidence type="ECO:0000256" key="4">
    <source>
        <dbReference type="ARBA" id="ARBA00022840"/>
    </source>
</evidence>
<name>A0ABT0U729_9BACT</name>
<evidence type="ECO:0000256" key="3">
    <source>
        <dbReference type="ARBA" id="ARBA00022777"/>
    </source>
</evidence>
<dbReference type="PROSITE" id="PS50146">
    <property type="entry name" value="DAGK"/>
    <property type="match status" value="1"/>
</dbReference>
<dbReference type="InterPro" id="IPR017438">
    <property type="entry name" value="ATP-NAD_kinase_N"/>
</dbReference>
<evidence type="ECO:0000256" key="2">
    <source>
        <dbReference type="ARBA" id="ARBA00022741"/>
    </source>
</evidence>
<keyword evidence="4" id="KW-0067">ATP-binding</keyword>
<dbReference type="PANTHER" id="PTHR12358:SF54">
    <property type="entry name" value="SPHINGOSINE KINASE RELATED PROTEIN"/>
    <property type="match status" value="1"/>
</dbReference>
<keyword evidence="7" id="KW-1185">Reference proteome</keyword>
<reference evidence="6 7" key="1">
    <citation type="journal article" date="2022" name="Syst. Appl. Microbiol.">
        <title>Rhodopirellula aestuarii sp. nov., a novel member of the genus Rhodopirellula isolated from brackish sediments collected in the Tagus River estuary, Portugal.</title>
        <authorList>
            <person name="Vitorino I.R."/>
            <person name="Klimek D."/>
            <person name="Calusinska M."/>
            <person name="Lobo-da-Cunha A."/>
            <person name="Vasconcelos V."/>
            <person name="Lage O.M."/>
        </authorList>
    </citation>
    <scope>NUCLEOTIDE SEQUENCE [LARGE SCALE GENOMIC DNA]</scope>
    <source>
        <strain evidence="6 7">ICT_H3.1</strain>
    </source>
</reference>
<gene>
    <name evidence="6" type="ORF">NB063_19285</name>
</gene>
<protein>
    <submittedName>
        <fullName evidence="6">Diacylglycerol kinase family lipid kinase</fullName>
    </submittedName>
</protein>
<dbReference type="NCBIfam" id="TIGR00147">
    <property type="entry name" value="YegS/Rv2252/BmrU family lipid kinase"/>
    <property type="match status" value="1"/>
</dbReference>
<proteinExistence type="predicted"/>
<dbReference type="RefSeq" id="WP_250930398.1">
    <property type="nucleotide sequence ID" value="NZ_JAMQBK010000052.1"/>
</dbReference>
<evidence type="ECO:0000259" key="5">
    <source>
        <dbReference type="PROSITE" id="PS50146"/>
    </source>
</evidence>
<evidence type="ECO:0000313" key="7">
    <source>
        <dbReference type="Proteomes" id="UP001202961"/>
    </source>
</evidence>
<feature type="domain" description="DAGKc" evidence="5">
    <location>
        <begin position="4"/>
        <end position="137"/>
    </location>
</feature>
<dbReference type="SUPFAM" id="SSF111331">
    <property type="entry name" value="NAD kinase/diacylglycerol kinase-like"/>
    <property type="match status" value="1"/>
</dbReference>